<name>A0AAV8SDR9_9ROSI</name>
<evidence type="ECO:0000256" key="6">
    <source>
        <dbReference type="RuleBase" id="RU362057"/>
    </source>
</evidence>
<dbReference type="AlphaFoldDB" id="A0AAV8SDR9"/>
<comment type="pathway">
    <text evidence="1">Pigment biosynthesis; anthocyanin biosynthesis.</text>
</comment>
<dbReference type="Proteomes" id="UP001159364">
    <property type="component" value="Linkage Group LG11"/>
</dbReference>
<comment type="similarity">
    <text evidence="2 5">Belongs to the UDP-glycosyltransferase family.</text>
</comment>
<evidence type="ECO:0000256" key="4">
    <source>
        <dbReference type="ARBA" id="ARBA00047606"/>
    </source>
</evidence>
<keyword evidence="5" id="KW-0328">Glycosyltransferase</keyword>
<sequence length="459" mass="50715">MGNPHVLVVPYPVQGHVIPLMELAQCLAKYGIRITFVNSEYNHELLKNESALQAANIGDRIRLVSISDGLQSMEDGNQAGRASGSILRVMPGKVEELIERTNESDSDKISCIIADQSIGWALELAEKKGIRRAAFCPAAAALLVLGFSIPKLIEDGIIDENGTPTKRQKIELSASMPLMDSANFVWNCLGNMEAQKTIFGLMVRNNKSTKLTKWLLCNSAYDLEPSAFHMAPHILPIGPLLASNKLGGDSTGNFWAKDTTCLEWLDQQAPRSVIYVAFGSIASLEPSQFKELCVGLELASRPFLLVARSDRMLTDGTNGEFVEEFKDRVGNRGKIVSWAPQQEVLGRSAVGCFLSHCGWNSTIESVSNGVPLLCWPCFADQFINKSYICDVWKVGLGLDKDENDKVTREEIKNKIEQILETKEFAARALDLKEKVMNCVKEGGSSHQNFLNFVDWIKMA</sequence>
<dbReference type="PANTHER" id="PTHR11926:SF1555">
    <property type="entry name" value="UDP-GLYCOSYLTRANSFERASE 83A1-LIKE"/>
    <property type="match status" value="1"/>
</dbReference>
<dbReference type="EC" id="2.4.1.-" evidence="6"/>
<dbReference type="GO" id="GO:0080044">
    <property type="term" value="F:quercetin 7-O-glucosyltransferase activity"/>
    <property type="evidence" value="ECO:0007669"/>
    <property type="project" value="TreeGrafter"/>
</dbReference>
<keyword evidence="8" id="KW-1185">Reference proteome</keyword>
<dbReference type="EMBL" id="JAIWQS010000011">
    <property type="protein sequence ID" value="KAJ8750181.1"/>
    <property type="molecule type" value="Genomic_DNA"/>
</dbReference>
<comment type="caution">
    <text evidence="7">The sequence shown here is derived from an EMBL/GenBank/DDBJ whole genome shotgun (WGS) entry which is preliminary data.</text>
</comment>
<gene>
    <name evidence="7" type="ORF">K2173_014096</name>
</gene>
<protein>
    <recommendedName>
        <fullName evidence="6">Glycosyltransferase</fullName>
        <ecNumber evidence="6">2.4.1.-</ecNumber>
    </recommendedName>
</protein>
<dbReference type="GO" id="GO:0047213">
    <property type="term" value="F:anthocyanidin 3-O-glucosyltransferase activity"/>
    <property type="evidence" value="ECO:0007669"/>
    <property type="project" value="UniProtKB-EC"/>
</dbReference>
<comment type="catalytic activity">
    <reaction evidence="4">
        <text>an anthocyanidin + UDP-alpha-D-glucose + H(+) = an anthocyanidin 3-O-beta-D-glucoside + UDP</text>
        <dbReference type="Rhea" id="RHEA:20093"/>
        <dbReference type="ChEBI" id="CHEBI:15378"/>
        <dbReference type="ChEBI" id="CHEBI:16307"/>
        <dbReference type="ChEBI" id="CHEBI:58223"/>
        <dbReference type="ChEBI" id="CHEBI:58885"/>
        <dbReference type="ChEBI" id="CHEBI:143576"/>
        <dbReference type="EC" id="2.4.1.115"/>
    </reaction>
</comment>
<dbReference type="SUPFAM" id="SSF53756">
    <property type="entry name" value="UDP-Glycosyltransferase/glycogen phosphorylase"/>
    <property type="match status" value="1"/>
</dbReference>
<dbReference type="GO" id="GO:0080043">
    <property type="term" value="F:quercetin 3-O-glucosyltransferase activity"/>
    <property type="evidence" value="ECO:0007669"/>
    <property type="project" value="TreeGrafter"/>
</dbReference>
<evidence type="ECO:0000256" key="2">
    <source>
        <dbReference type="ARBA" id="ARBA00009995"/>
    </source>
</evidence>
<accession>A0AAV8SDR9</accession>
<dbReference type="InterPro" id="IPR018247">
    <property type="entry name" value="EF_Hand_1_Ca_BS"/>
</dbReference>
<dbReference type="PANTHER" id="PTHR11926">
    <property type="entry name" value="GLUCOSYL/GLUCURONOSYL TRANSFERASES"/>
    <property type="match status" value="1"/>
</dbReference>
<dbReference type="Pfam" id="PF00201">
    <property type="entry name" value="UDPGT"/>
    <property type="match status" value="1"/>
</dbReference>
<dbReference type="Gene3D" id="3.40.50.2000">
    <property type="entry name" value="Glycogen Phosphorylase B"/>
    <property type="match status" value="2"/>
</dbReference>
<organism evidence="7 8">
    <name type="scientific">Erythroxylum novogranatense</name>
    <dbReference type="NCBI Taxonomy" id="1862640"/>
    <lineage>
        <taxon>Eukaryota</taxon>
        <taxon>Viridiplantae</taxon>
        <taxon>Streptophyta</taxon>
        <taxon>Embryophyta</taxon>
        <taxon>Tracheophyta</taxon>
        <taxon>Spermatophyta</taxon>
        <taxon>Magnoliopsida</taxon>
        <taxon>eudicotyledons</taxon>
        <taxon>Gunneridae</taxon>
        <taxon>Pentapetalae</taxon>
        <taxon>rosids</taxon>
        <taxon>fabids</taxon>
        <taxon>Malpighiales</taxon>
        <taxon>Erythroxylaceae</taxon>
        <taxon>Erythroxylum</taxon>
    </lineage>
</organism>
<evidence type="ECO:0000313" key="8">
    <source>
        <dbReference type="Proteomes" id="UP001159364"/>
    </source>
</evidence>
<keyword evidence="3 5" id="KW-0808">Transferase</keyword>
<dbReference type="PROSITE" id="PS00018">
    <property type="entry name" value="EF_HAND_1"/>
    <property type="match status" value="1"/>
</dbReference>
<dbReference type="InterPro" id="IPR035595">
    <property type="entry name" value="UDP_glycos_trans_CS"/>
</dbReference>
<dbReference type="FunFam" id="3.40.50.2000:FF:000061">
    <property type="entry name" value="UDP-glycosyltransferase 83A1"/>
    <property type="match status" value="1"/>
</dbReference>
<dbReference type="FunFam" id="3.40.50.2000:FF:000108">
    <property type="entry name" value="UDP-glycosyltransferase 83A1"/>
    <property type="match status" value="1"/>
</dbReference>
<dbReference type="InterPro" id="IPR002213">
    <property type="entry name" value="UDP_glucos_trans"/>
</dbReference>
<dbReference type="CDD" id="cd03784">
    <property type="entry name" value="GT1_Gtf-like"/>
    <property type="match status" value="1"/>
</dbReference>
<proteinExistence type="inferred from homology"/>
<evidence type="ECO:0000313" key="7">
    <source>
        <dbReference type="EMBL" id="KAJ8750181.1"/>
    </source>
</evidence>
<dbReference type="PROSITE" id="PS00375">
    <property type="entry name" value="UDPGT"/>
    <property type="match status" value="1"/>
</dbReference>
<evidence type="ECO:0000256" key="1">
    <source>
        <dbReference type="ARBA" id="ARBA00004935"/>
    </source>
</evidence>
<evidence type="ECO:0000256" key="3">
    <source>
        <dbReference type="ARBA" id="ARBA00022679"/>
    </source>
</evidence>
<reference evidence="7 8" key="1">
    <citation type="submission" date="2021-09" db="EMBL/GenBank/DDBJ databases">
        <title>Genomic insights and catalytic innovation underlie evolution of tropane alkaloids biosynthesis.</title>
        <authorList>
            <person name="Wang Y.-J."/>
            <person name="Tian T."/>
            <person name="Huang J.-P."/>
            <person name="Huang S.-X."/>
        </authorList>
    </citation>
    <scope>NUCLEOTIDE SEQUENCE [LARGE SCALE GENOMIC DNA]</scope>
    <source>
        <strain evidence="7">KIB-2018</strain>
        <tissue evidence="7">Leaf</tissue>
    </source>
</reference>
<evidence type="ECO:0000256" key="5">
    <source>
        <dbReference type="RuleBase" id="RU003718"/>
    </source>
</evidence>